<dbReference type="Pfam" id="PF00400">
    <property type="entry name" value="WD40"/>
    <property type="match status" value="1"/>
</dbReference>
<evidence type="ECO:0000313" key="9">
    <source>
        <dbReference type="EMBL" id="KAK4246885.1"/>
    </source>
</evidence>
<dbReference type="InterPro" id="IPR051973">
    <property type="entry name" value="tRNA_Anticodon_Mtase-Reg"/>
</dbReference>
<evidence type="ECO:0000256" key="3">
    <source>
        <dbReference type="ARBA" id="ARBA00022574"/>
    </source>
</evidence>
<dbReference type="PANTHER" id="PTHR14344:SF3">
    <property type="entry name" value="WD REPEAT-CONTAINING PROTEIN 6"/>
    <property type="match status" value="1"/>
</dbReference>
<dbReference type="PANTHER" id="PTHR14344">
    <property type="entry name" value="WD REPEAT PROTEIN"/>
    <property type="match status" value="1"/>
</dbReference>
<feature type="region of interest" description="Disordered" evidence="8">
    <location>
        <begin position="998"/>
        <end position="1023"/>
    </location>
</feature>
<keyword evidence="2" id="KW-0963">Cytoplasm</keyword>
<evidence type="ECO:0000256" key="7">
    <source>
        <dbReference type="PROSITE-ProRule" id="PRU00221"/>
    </source>
</evidence>
<protein>
    <submittedName>
        <fullName evidence="9">Uncharacterized protein</fullName>
    </submittedName>
</protein>
<dbReference type="SMART" id="SM00320">
    <property type="entry name" value="WD40"/>
    <property type="match status" value="7"/>
</dbReference>
<keyword evidence="4" id="KW-0819">tRNA processing</keyword>
<dbReference type="GO" id="GO:0030488">
    <property type="term" value="P:tRNA methylation"/>
    <property type="evidence" value="ECO:0007669"/>
    <property type="project" value="TreeGrafter"/>
</dbReference>
<keyword evidence="5" id="KW-0677">Repeat</keyword>
<dbReference type="SUPFAM" id="SSF50978">
    <property type="entry name" value="WD40 repeat-like"/>
    <property type="match status" value="1"/>
</dbReference>
<evidence type="ECO:0000256" key="1">
    <source>
        <dbReference type="ARBA" id="ARBA00004496"/>
    </source>
</evidence>
<dbReference type="AlphaFoldDB" id="A0AAN7CRB0"/>
<feature type="compositionally biased region" description="Pro residues" evidence="8">
    <location>
        <begin position="1000"/>
        <end position="1016"/>
    </location>
</feature>
<feature type="region of interest" description="Disordered" evidence="8">
    <location>
        <begin position="768"/>
        <end position="818"/>
    </location>
</feature>
<comment type="subcellular location">
    <subcellularLocation>
        <location evidence="1">Cytoplasm</location>
    </subcellularLocation>
</comment>
<reference evidence="9" key="1">
    <citation type="journal article" date="2023" name="Mol. Phylogenet. Evol.">
        <title>Genome-scale phylogeny and comparative genomics of the fungal order Sordariales.</title>
        <authorList>
            <person name="Hensen N."/>
            <person name="Bonometti L."/>
            <person name="Westerberg I."/>
            <person name="Brannstrom I.O."/>
            <person name="Guillou S."/>
            <person name="Cros-Aarteil S."/>
            <person name="Calhoun S."/>
            <person name="Haridas S."/>
            <person name="Kuo A."/>
            <person name="Mondo S."/>
            <person name="Pangilinan J."/>
            <person name="Riley R."/>
            <person name="LaButti K."/>
            <person name="Andreopoulos B."/>
            <person name="Lipzen A."/>
            <person name="Chen C."/>
            <person name="Yan M."/>
            <person name="Daum C."/>
            <person name="Ng V."/>
            <person name="Clum A."/>
            <person name="Steindorff A."/>
            <person name="Ohm R.A."/>
            <person name="Martin F."/>
            <person name="Silar P."/>
            <person name="Natvig D.O."/>
            <person name="Lalanne C."/>
            <person name="Gautier V."/>
            <person name="Ament-Velasquez S.L."/>
            <person name="Kruys A."/>
            <person name="Hutchinson M.I."/>
            <person name="Powell A.J."/>
            <person name="Barry K."/>
            <person name="Miller A.N."/>
            <person name="Grigoriev I.V."/>
            <person name="Debuchy R."/>
            <person name="Gladieux P."/>
            <person name="Hiltunen Thoren M."/>
            <person name="Johannesson H."/>
        </authorList>
    </citation>
    <scope>NUCLEOTIDE SEQUENCE</scope>
    <source>
        <strain evidence="9">CBS 359.72</strain>
    </source>
</reference>
<feature type="compositionally biased region" description="Gly residues" evidence="8">
    <location>
        <begin position="809"/>
        <end position="818"/>
    </location>
</feature>
<accession>A0AAN7CRB0</accession>
<feature type="compositionally biased region" description="Basic and acidic residues" evidence="8">
    <location>
        <begin position="768"/>
        <end position="782"/>
    </location>
</feature>
<dbReference type="EMBL" id="MU857665">
    <property type="protein sequence ID" value="KAK4246885.1"/>
    <property type="molecule type" value="Genomic_DNA"/>
</dbReference>
<dbReference type="Proteomes" id="UP001303647">
    <property type="component" value="Unassembled WGS sequence"/>
</dbReference>
<feature type="compositionally biased region" description="Low complexity" evidence="8">
    <location>
        <begin position="783"/>
        <end position="796"/>
    </location>
</feature>
<comment type="caution">
    <text evidence="9">The sequence shown here is derived from an EMBL/GenBank/DDBJ whole genome shotgun (WGS) entry which is preliminary data.</text>
</comment>
<evidence type="ECO:0000256" key="8">
    <source>
        <dbReference type="SAM" id="MobiDB-lite"/>
    </source>
</evidence>
<keyword evidence="3 7" id="KW-0853">WD repeat</keyword>
<dbReference type="InterPro" id="IPR001680">
    <property type="entry name" value="WD40_rpt"/>
</dbReference>
<reference evidence="9" key="2">
    <citation type="submission" date="2023-05" db="EMBL/GenBank/DDBJ databases">
        <authorList>
            <consortium name="Lawrence Berkeley National Laboratory"/>
            <person name="Steindorff A."/>
            <person name="Hensen N."/>
            <person name="Bonometti L."/>
            <person name="Westerberg I."/>
            <person name="Brannstrom I.O."/>
            <person name="Guillou S."/>
            <person name="Cros-Aarteil S."/>
            <person name="Calhoun S."/>
            <person name="Haridas S."/>
            <person name="Kuo A."/>
            <person name="Mondo S."/>
            <person name="Pangilinan J."/>
            <person name="Riley R."/>
            <person name="Labutti K."/>
            <person name="Andreopoulos B."/>
            <person name="Lipzen A."/>
            <person name="Chen C."/>
            <person name="Yanf M."/>
            <person name="Daum C."/>
            <person name="Ng V."/>
            <person name="Clum A."/>
            <person name="Ohm R."/>
            <person name="Martin F."/>
            <person name="Silar P."/>
            <person name="Natvig D."/>
            <person name="Lalanne C."/>
            <person name="Gautier V."/>
            <person name="Ament-Velasquez S.L."/>
            <person name="Kruys A."/>
            <person name="Hutchinson M.I."/>
            <person name="Powell A.J."/>
            <person name="Barry K."/>
            <person name="Miller A.N."/>
            <person name="Grigoriev I.V."/>
            <person name="Debuchy R."/>
            <person name="Gladieux P."/>
            <person name="Thoren M.H."/>
            <person name="Johannesson H."/>
        </authorList>
    </citation>
    <scope>NUCLEOTIDE SEQUENCE</scope>
    <source>
        <strain evidence="9">CBS 359.72</strain>
    </source>
</reference>
<evidence type="ECO:0000256" key="5">
    <source>
        <dbReference type="ARBA" id="ARBA00022737"/>
    </source>
</evidence>
<dbReference type="InterPro" id="IPR015943">
    <property type="entry name" value="WD40/YVTN_repeat-like_dom_sf"/>
</dbReference>
<organism evidence="9 10">
    <name type="scientific">Corynascus novoguineensis</name>
    <dbReference type="NCBI Taxonomy" id="1126955"/>
    <lineage>
        <taxon>Eukaryota</taxon>
        <taxon>Fungi</taxon>
        <taxon>Dikarya</taxon>
        <taxon>Ascomycota</taxon>
        <taxon>Pezizomycotina</taxon>
        <taxon>Sordariomycetes</taxon>
        <taxon>Sordariomycetidae</taxon>
        <taxon>Sordariales</taxon>
        <taxon>Chaetomiaceae</taxon>
        <taxon>Corynascus</taxon>
    </lineage>
</organism>
<feature type="repeat" description="WD" evidence="7">
    <location>
        <begin position="871"/>
        <end position="912"/>
    </location>
</feature>
<dbReference type="Gene3D" id="2.130.10.10">
    <property type="entry name" value="YVTN repeat-like/Quinoprotein amine dehydrogenase"/>
    <property type="match status" value="2"/>
</dbReference>
<dbReference type="GO" id="GO:0005737">
    <property type="term" value="C:cytoplasm"/>
    <property type="evidence" value="ECO:0007669"/>
    <property type="project" value="UniProtKB-SubCell"/>
</dbReference>
<dbReference type="PROSITE" id="PS50082">
    <property type="entry name" value="WD_REPEATS_2"/>
    <property type="match status" value="1"/>
</dbReference>
<feature type="compositionally biased region" description="Low complexity" evidence="8">
    <location>
        <begin position="217"/>
        <end position="246"/>
    </location>
</feature>
<evidence type="ECO:0000256" key="2">
    <source>
        <dbReference type="ARBA" id="ARBA00022490"/>
    </source>
</evidence>
<evidence type="ECO:0000313" key="10">
    <source>
        <dbReference type="Proteomes" id="UP001303647"/>
    </source>
</evidence>
<evidence type="ECO:0000256" key="4">
    <source>
        <dbReference type="ARBA" id="ARBA00022694"/>
    </source>
</evidence>
<proteinExistence type="inferred from homology"/>
<feature type="region of interest" description="Disordered" evidence="8">
    <location>
        <begin position="217"/>
        <end position="299"/>
    </location>
</feature>
<sequence>MNVDSVESLKPGPPSWRQTHKWTFANSFQSQALARLQHSYALSPITALVFYEAAPDQVLLLAGEDTWLKVYDVQTCRLLGQLRVFKSQPIHGIYVSKSQRDGHTKLLIWGGHSVALLPHSSLQTLITGRSAPAPPVELHAPDWIYDGLFFPDTDLDSAEVNTTPTTSGVLVTAHNEILPLSSCSTPDPSHPGGFSFGPLTSPSRPILYSASLALLSPPSRQQQEQQQQQQQQQQQRPGGAAGPSPAGNGGNGPAVALLDGARETGFGGGGGAAAACSNAAGDDSQGENSEARGRDSAGDSARCVAVAMGHVSRIWHVKFGRALRGSESVEVYSFGEDCSRQKWELDLAPWRRSGSKRTMGALYHRGTSTCHSGKNIWSAAVLKRGENEPLAATGGADGKIVVSGRLRGVGSAFGAYEDLDISLTFDDILRQTSSTELTMTERPTKKATKHAFQRYAFLSETVLAATASGRLFLATMGESLVWTEAPASEAIVADLKSYNVVKSPEDDTAIIGSATGKKISDIVLLNDRTNNGQPWSVLVNVLGLDHAVLLHFDPSTNAATLDTRKVRLPEHYIVTAAVFCNDTLILGSRTGSLTVYTTDPETKDFIPLVSRKDCKTKDAITCILPIPGTPASQISFLTTCRDGKYRVYNLTSSLSTAGLSLQHEISPPLNTLEGAFFTASGPPSSHHFSGSSNNNNSTNQKTELILHGFHGPNFITYNDSARSIISSIPCGGAHRPFATVSCPYDPGQMRFVFSKAGELHIVSQSAEGERVVRPGGHGREIKSVSSAPFSPASAESRTPPAKEDVERTQGGGQVAGEGTSGEALIATAAEDTTIRIWRHQHQHQRRSSSSPAVDGDDNTNGPSPMTCLAILQGHSAGIQALRFAGGGSRLVSSAGSQELFVWRVSRVDSAAYDALAVVREAVWDDNDDDQHDDNGEYKTLPDRDIRNNKNKDLRIVDFDVASRENAAALEGASRETRGEGTMLITMGLSDSSVRTYLYHCPPPSGSGPDEPSPSPSSPSSSQGRFELVARGRYTGACPTQVRHLRADITAADTGDVEAEVHLLTAFTDGHVAVWTAQKKRGLRGSSELALAQVVRLHQNSIKSLDLSFDNTTTGWLVATGGDDNALGLLDLAWDAAERVYVVRGRFRVKDAHAAAVTGLAVVRHAEPGVAEIATASNDQRVKLWRADRKIAAGGMRVALLDNKYSSVADAGDLELVGPGKLMVGGVGMELWDVSRGVLE</sequence>
<comment type="similarity">
    <text evidence="6">Belongs to the WD repeat WDR6 family.</text>
</comment>
<keyword evidence="10" id="KW-1185">Reference proteome</keyword>
<feature type="region of interest" description="Disordered" evidence="8">
    <location>
        <begin position="839"/>
        <end position="864"/>
    </location>
</feature>
<gene>
    <name evidence="9" type="ORF">C7999DRAFT_15033</name>
</gene>
<dbReference type="InterPro" id="IPR036322">
    <property type="entry name" value="WD40_repeat_dom_sf"/>
</dbReference>
<name>A0AAN7CRB0_9PEZI</name>
<evidence type="ECO:0000256" key="6">
    <source>
        <dbReference type="ARBA" id="ARBA00038255"/>
    </source>
</evidence>